<reference evidence="11" key="1">
    <citation type="submission" date="2016-11" db="UniProtKB">
        <authorList>
            <consortium name="WormBaseParasite"/>
        </authorList>
    </citation>
    <scope>IDENTIFICATION</scope>
    <source>
        <strain evidence="11">pt0022</strain>
    </source>
</reference>
<sequence>MKERANNLLTAKSEFGYEAAKTLIIKLGTVFNTTNVITDQKIEIDQIKKHEAYALYKQYFNKPNSKSSFEYRRYTTFLQNVEKIRQHNERYERGEETYKMGINKFADMLPEETKKVNGYRYEKKQSLLGKKNVMIMSAYHRLPEKVDWRTKGAVTPVKDQGECGSCWAFSSTGALEGQHYRRTGRLVSLSEQNLLDCSYTYGNAGCNGGLMDYAFDYIKENGGIDSESSYPYEAKEGPCRYSNRTRLSTDSGKVDLPEGDEMQLQEALANIGPISVAVDARYLSLYDRGIFTRANCSSEELDHGVLVVGYGTEEVRGKNLDYWIVKNSWGKDWGENGYFRLARNKKNMCGIASAASYPIVPKEMIMSLMD</sequence>
<dbReference type="GO" id="GO:0006508">
    <property type="term" value="P:proteolysis"/>
    <property type="evidence" value="ECO:0007669"/>
    <property type="project" value="UniProtKB-KW"/>
</dbReference>
<keyword evidence="3" id="KW-0732">Signal</keyword>
<dbReference type="FunFam" id="2.40.50.170:FF:000001">
    <property type="entry name" value="Cathepsin L1"/>
    <property type="match status" value="1"/>
</dbReference>
<dbReference type="FunFam" id="3.90.70.10:FF:000006">
    <property type="entry name" value="Cathepsin S"/>
    <property type="match status" value="1"/>
</dbReference>
<evidence type="ECO:0000256" key="5">
    <source>
        <dbReference type="ARBA" id="ARBA00022807"/>
    </source>
</evidence>
<evidence type="ECO:0000256" key="7">
    <source>
        <dbReference type="ARBA" id="ARBA00023157"/>
    </source>
</evidence>
<dbReference type="InterPro" id="IPR000169">
    <property type="entry name" value="Pept_cys_AS"/>
</dbReference>
<dbReference type="PROSITE" id="PS00139">
    <property type="entry name" value="THIOL_PROTEASE_CYS"/>
    <property type="match status" value="1"/>
</dbReference>
<dbReference type="PRINTS" id="PR00705">
    <property type="entry name" value="PAPAIN"/>
</dbReference>
<dbReference type="STRING" id="6293.A0A1I8EU41"/>
<dbReference type="InterPro" id="IPR025660">
    <property type="entry name" value="Pept_his_AS"/>
</dbReference>
<keyword evidence="4" id="KW-0378">Hydrolase</keyword>
<dbReference type="WBParaSite" id="maker-PairedContig_5004-snap-gene-0.2-mRNA-1">
    <property type="protein sequence ID" value="maker-PairedContig_5004-snap-gene-0.2-mRNA-1"/>
    <property type="gene ID" value="maker-PairedContig_5004-snap-gene-0.2"/>
</dbReference>
<organism evidence="11">
    <name type="scientific">Wuchereria bancrofti</name>
    <dbReference type="NCBI Taxonomy" id="6293"/>
    <lineage>
        <taxon>Eukaryota</taxon>
        <taxon>Metazoa</taxon>
        <taxon>Ecdysozoa</taxon>
        <taxon>Nematoda</taxon>
        <taxon>Chromadorea</taxon>
        <taxon>Rhabditida</taxon>
        <taxon>Spirurina</taxon>
        <taxon>Spiruromorpha</taxon>
        <taxon>Filarioidea</taxon>
        <taxon>Onchocercidae</taxon>
        <taxon>Wuchereria</taxon>
    </lineage>
</organism>
<evidence type="ECO:0000256" key="8">
    <source>
        <dbReference type="ARBA" id="ARBA00069138"/>
    </source>
</evidence>
<evidence type="ECO:0000256" key="4">
    <source>
        <dbReference type="ARBA" id="ARBA00022801"/>
    </source>
</evidence>
<evidence type="ECO:0000256" key="3">
    <source>
        <dbReference type="ARBA" id="ARBA00022729"/>
    </source>
</evidence>
<keyword evidence="5" id="KW-0788">Thiol protease</keyword>
<proteinExistence type="inferred from homology"/>
<keyword evidence="7" id="KW-1015">Disulfide bond</keyword>
<keyword evidence="6" id="KW-0865">Zymogen</keyword>
<dbReference type="SMART" id="SM00645">
    <property type="entry name" value="Pept_C1"/>
    <property type="match status" value="1"/>
</dbReference>
<dbReference type="PROSITE" id="PS00640">
    <property type="entry name" value="THIOL_PROTEASE_ASN"/>
    <property type="match status" value="1"/>
</dbReference>
<evidence type="ECO:0000313" key="11">
    <source>
        <dbReference type="WBParaSite" id="maker-PairedContig_5004-snap-gene-0.2-mRNA-1"/>
    </source>
</evidence>
<dbReference type="InterPro" id="IPR013201">
    <property type="entry name" value="Prot_inhib_I29"/>
</dbReference>
<accession>A0A1I8EU41</accession>
<evidence type="ECO:0000256" key="2">
    <source>
        <dbReference type="ARBA" id="ARBA00022670"/>
    </source>
</evidence>
<dbReference type="InterPro" id="IPR025661">
    <property type="entry name" value="Pept_asp_AS"/>
</dbReference>
<name>A0A1I8EU41_WUCBA</name>
<dbReference type="SMART" id="SM00848">
    <property type="entry name" value="Inhibitor_I29"/>
    <property type="match status" value="1"/>
</dbReference>
<dbReference type="SUPFAM" id="SSF54001">
    <property type="entry name" value="Cysteine proteinases"/>
    <property type="match status" value="1"/>
</dbReference>
<evidence type="ECO:0000259" key="9">
    <source>
        <dbReference type="SMART" id="SM00645"/>
    </source>
</evidence>
<feature type="domain" description="Peptidase C1A papain C-terminal" evidence="9">
    <location>
        <begin position="142"/>
        <end position="359"/>
    </location>
</feature>
<dbReference type="CDD" id="cd02248">
    <property type="entry name" value="Peptidase_C1A"/>
    <property type="match status" value="1"/>
</dbReference>
<dbReference type="PROSITE" id="PS00639">
    <property type="entry name" value="THIOL_PROTEASE_HIS"/>
    <property type="match status" value="1"/>
</dbReference>
<feature type="domain" description="Cathepsin propeptide inhibitor" evidence="10">
    <location>
        <begin position="53"/>
        <end position="113"/>
    </location>
</feature>
<dbReference type="PANTHER" id="PTHR12411">
    <property type="entry name" value="CYSTEINE PROTEASE FAMILY C1-RELATED"/>
    <property type="match status" value="1"/>
</dbReference>
<dbReference type="InterPro" id="IPR039417">
    <property type="entry name" value="Peptidase_C1A_papain-like"/>
</dbReference>
<evidence type="ECO:0000256" key="1">
    <source>
        <dbReference type="ARBA" id="ARBA00008455"/>
    </source>
</evidence>
<dbReference type="GO" id="GO:0005767">
    <property type="term" value="C:secondary lysosome"/>
    <property type="evidence" value="ECO:0007669"/>
    <property type="project" value="UniProtKB-ARBA"/>
</dbReference>
<dbReference type="InterPro" id="IPR013128">
    <property type="entry name" value="Peptidase_C1A"/>
</dbReference>
<protein>
    <recommendedName>
        <fullName evidence="8">Cathepsin L-like</fullName>
    </recommendedName>
</protein>
<evidence type="ECO:0000256" key="6">
    <source>
        <dbReference type="ARBA" id="ARBA00023145"/>
    </source>
</evidence>
<evidence type="ECO:0000259" key="10">
    <source>
        <dbReference type="SMART" id="SM00848"/>
    </source>
</evidence>
<dbReference type="Gene3D" id="3.90.70.10">
    <property type="entry name" value="Cysteine proteinases"/>
    <property type="match status" value="1"/>
</dbReference>
<comment type="similarity">
    <text evidence="1">Belongs to the peptidase C1 family.</text>
</comment>
<dbReference type="GO" id="GO:0008234">
    <property type="term" value="F:cysteine-type peptidase activity"/>
    <property type="evidence" value="ECO:0007669"/>
    <property type="project" value="UniProtKB-KW"/>
</dbReference>
<keyword evidence="2" id="KW-0645">Protease</keyword>
<dbReference type="AlphaFoldDB" id="A0A1I8EU41"/>
<dbReference type="Pfam" id="PF00112">
    <property type="entry name" value="Peptidase_C1"/>
    <property type="match status" value="1"/>
</dbReference>
<dbReference type="InterPro" id="IPR038765">
    <property type="entry name" value="Papain-like_cys_pep_sf"/>
</dbReference>
<dbReference type="Pfam" id="PF08246">
    <property type="entry name" value="Inhibitor_I29"/>
    <property type="match status" value="1"/>
</dbReference>
<dbReference type="GO" id="GO:0005768">
    <property type="term" value="C:endosome"/>
    <property type="evidence" value="ECO:0007669"/>
    <property type="project" value="UniProtKB-ARBA"/>
</dbReference>
<dbReference type="InterPro" id="IPR000668">
    <property type="entry name" value="Peptidase_C1A_C"/>
</dbReference>